<name>A0A8T0HLK5_CERPU</name>
<evidence type="ECO:0000313" key="2">
    <source>
        <dbReference type="EMBL" id="KAG0571701.1"/>
    </source>
</evidence>
<dbReference type="Proteomes" id="UP000822688">
    <property type="component" value="Chromosome V"/>
</dbReference>
<gene>
    <name evidence="2" type="ORF">KC19_VG035100</name>
</gene>
<comment type="caution">
    <text evidence="2">The sequence shown here is derived from an EMBL/GenBank/DDBJ whole genome shotgun (WGS) entry which is preliminary data.</text>
</comment>
<sequence>MHNASTLHPLYHLVILLLVDGILDFDWSLSGYCESPSLEPGPGRFHFLVAGSVRGVISQRLGS</sequence>
<keyword evidence="1" id="KW-0732">Signal</keyword>
<dbReference type="AlphaFoldDB" id="A0A8T0HLK5"/>
<keyword evidence="3" id="KW-1185">Reference proteome</keyword>
<feature type="chain" id="PRO_5035891791" description="Secreted protein" evidence="1">
    <location>
        <begin position="25"/>
        <end position="63"/>
    </location>
</feature>
<dbReference type="EMBL" id="CM026426">
    <property type="protein sequence ID" value="KAG0571701.1"/>
    <property type="molecule type" value="Genomic_DNA"/>
</dbReference>
<evidence type="ECO:0008006" key="4">
    <source>
        <dbReference type="Google" id="ProtNLM"/>
    </source>
</evidence>
<protein>
    <recommendedName>
        <fullName evidence="4">Secreted protein</fullName>
    </recommendedName>
</protein>
<evidence type="ECO:0000313" key="3">
    <source>
        <dbReference type="Proteomes" id="UP000822688"/>
    </source>
</evidence>
<evidence type="ECO:0000256" key="1">
    <source>
        <dbReference type="SAM" id="SignalP"/>
    </source>
</evidence>
<accession>A0A8T0HLK5</accession>
<organism evidence="2 3">
    <name type="scientific">Ceratodon purpureus</name>
    <name type="common">Fire moss</name>
    <name type="synonym">Dicranum purpureum</name>
    <dbReference type="NCBI Taxonomy" id="3225"/>
    <lineage>
        <taxon>Eukaryota</taxon>
        <taxon>Viridiplantae</taxon>
        <taxon>Streptophyta</taxon>
        <taxon>Embryophyta</taxon>
        <taxon>Bryophyta</taxon>
        <taxon>Bryophytina</taxon>
        <taxon>Bryopsida</taxon>
        <taxon>Dicranidae</taxon>
        <taxon>Pseudoditrichales</taxon>
        <taxon>Ditrichaceae</taxon>
        <taxon>Ceratodon</taxon>
    </lineage>
</organism>
<proteinExistence type="predicted"/>
<feature type="signal peptide" evidence="1">
    <location>
        <begin position="1"/>
        <end position="24"/>
    </location>
</feature>
<reference evidence="2" key="1">
    <citation type="submission" date="2020-06" db="EMBL/GenBank/DDBJ databases">
        <title>WGS assembly of Ceratodon purpureus strain R40.</title>
        <authorList>
            <person name="Carey S.B."/>
            <person name="Jenkins J."/>
            <person name="Shu S."/>
            <person name="Lovell J.T."/>
            <person name="Sreedasyam A."/>
            <person name="Maumus F."/>
            <person name="Tiley G.P."/>
            <person name="Fernandez-Pozo N."/>
            <person name="Barry K."/>
            <person name="Chen C."/>
            <person name="Wang M."/>
            <person name="Lipzen A."/>
            <person name="Daum C."/>
            <person name="Saski C.A."/>
            <person name="Payton A.C."/>
            <person name="Mcbreen J.C."/>
            <person name="Conrad R.E."/>
            <person name="Kollar L.M."/>
            <person name="Olsson S."/>
            <person name="Huttunen S."/>
            <person name="Landis J.B."/>
            <person name="Wickett N.J."/>
            <person name="Johnson M.G."/>
            <person name="Rensing S.A."/>
            <person name="Grimwood J."/>
            <person name="Schmutz J."/>
            <person name="Mcdaniel S.F."/>
        </authorList>
    </citation>
    <scope>NUCLEOTIDE SEQUENCE</scope>
    <source>
        <strain evidence="2">R40</strain>
    </source>
</reference>